<protein>
    <recommendedName>
        <fullName evidence="3">EF-hand domain-containing protein</fullName>
    </recommendedName>
</protein>
<dbReference type="SUPFAM" id="SSF47473">
    <property type="entry name" value="EF-hand"/>
    <property type="match status" value="1"/>
</dbReference>
<sequence length="93" mass="10690">MHPNDGCRAMSMDEFKQWLKWFDSNKYGSISIKELSHTIRTNGGGFKRRKGKETLGSADCRCQRRWVHHGGACRSCKENAGPQRCTLLLIHHM</sequence>
<gene>
    <name evidence="1" type="ORF">SAY86_004403</name>
</gene>
<proteinExistence type="predicted"/>
<dbReference type="EMBL" id="JAXQNO010000001">
    <property type="protein sequence ID" value="KAK4804586.1"/>
    <property type="molecule type" value="Genomic_DNA"/>
</dbReference>
<dbReference type="InterPro" id="IPR011992">
    <property type="entry name" value="EF-hand-dom_pair"/>
</dbReference>
<organism evidence="1 2">
    <name type="scientific">Trapa natans</name>
    <name type="common">Water chestnut</name>
    <dbReference type="NCBI Taxonomy" id="22666"/>
    <lineage>
        <taxon>Eukaryota</taxon>
        <taxon>Viridiplantae</taxon>
        <taxon>Streptophyta</taxon>
        <taxon>Embryophyta</taxon>
        <taxon>Tracheophyta</taxon>
        <taxon>Spermatophyta</taxon>
        <taxon>Magnoliopsida</taxon>
        <taxon>eudicotyledons</taxon>
        <taxon>Gunneridae</taxon>
        <taxon>Pentapetalae</taxon>
        <taxon>rosids</taxon>
        <taxon>malvids</taxon>
        <taxon>Myrtales</taxon>
        <taxon>Lythraceae</taxon>
        <taxon>Trapa</taxon>
    </lineage>
</organism>
<evidence type="ECO:0008006" key="3">
    <source>
        <dbReference type="Google" id="ProtNLM"/>
    </source>
</evidence>
<dbReference type="Proteomes" id="UP001346149">
    <property type="component" value="Unassembled WGS sequence"/>
</dbReference>
<keyword evidence="2" id="KW-1185">Reference proteome</keyword>
<evidence type="ECO:0000313" key="2">
    <source>
        <dbReference type="Proteomes" id="UP001346149"/>
    </source>
</evidence>
<dbReference type="AlphaFoldDB" id="A0AAN7RNT4"/>
<evidence type="ECO:0000313" key="1">
    <source>
        <dbReference type="EMBL" id="KAK4804586.1"/>
    </source>
</evidence>
<accession>A0AAN7RNT4</accession>
<name>A0AAN7RNT4_TRANT</name>
<reference evidence="1 2" key="1">
    <citation type="journal article" date="2023" name="Hortic Res">
        <title>Pangenome of water caltrop reveals structural variations and asymmetric subgenome divergence after allopolyploidization.</title>
        <authorList>
            <person name="Zhang X."/>
            <person name="Chen Y."/>
            <person name="Wang L."/>
            <person name="Yuan Y."/>
            <person name="Fang M."/>
            <person name="Shi L."/>
            <person name="Lu R."/>
            <person name="Comes H.P."/>
            <person name="Ma Y."/>
            <person name="Chen Y."/>
            <person name="Huang G."/>
            <person name="Zhou Y."/>
            <person name="Zheng Z."/>
            <person name="Qiu Y."/>
        </authorList>
    </citation>
    <scope>NUCLEOTIDE SEQUENCE [LARGE SCALE GENOMIC DNA]</scope>
    <source>
        <strain evidence="1">F231</strain>
    </source>
</reference>
<comment type="caution">
    <text evidence="1">The sequence shown here is derived from an EMBL/GenBank/DDBJ whole genome shotgun (WGS) entry which is preliminary data.</text>
</comment>